<dbReference type="CDD" id="cd16936">
    <property type="entry name" value="HATPase_RsbW-like"/>
    <property type="match status" value="1"/>
</dbReference>
<protein>
    <submittedName>
        <fullName evidence="3">Anti-sigma regulatory factor</fullName>
    </submittedName>
</protein>
<dbReference type="RefSeq" id="WP_203660950.1">
    <property type="nucleotide sequence ID" value="NZ_BAAAZM010000015.1"/>
</dbReference>
<dbReference type="InterPro" id="IPR050267">
    <property type="entry name" value="Anti-sigma-factor_SerPK"/>
</dbReference>
<dbReference type="PANTHER" id="PTHR35526">
    <property type="entry name" value="ANTI-SIGMA-F FACTOR RSBW-RELATED"/>
    <property type="match status" value="1"/>
</dbReference>
<dbReference type="EMBL" id="BOMB01000026">
    <property type="protein sequence ID" value="GID13685.1"/>
    <property type="molecule type" value="Genomic_DNA"/>
</dbReference>
<keyword evidence="1" id="KW-0418">Kinase</keyword>
<sequence>MPTVRLGFSPAPAHVRTARLVAVAVARRAGVPEELLDEVRLAVGEACSRAVALHQLYHRKELVDVEMTDGPRFTVRVHDRGPAESRADALPDPVELVAHSEDIVTAEPFPAATVAVGMGLALLTGLVDDLEVTPSPDGTGTSVRMSWPIA</sequence>
<dbReference type="Pfam" id="PF13581">
    <property type="entry name" value="HATPase_c_2"/>
    <property type="match status" value="1"/>
</dbReference>
<evidence type="ECO:0000259" key="2">
    <source>
        <dbReference type="Pfam" id="PF13581"/>
    </source>
</evidence>
<dbReference type="PANTHER" id="PTHR35526:SF3">
    <property type="entry name" value="ANTI-SIGMA-F FACTOR RSBW"/>
    <property type="match status" value="1"/>
</dbReference>
<evidence type="ECO:0000256" key="1">
    <source>
        <dbReference type="ARBA" id="ARBA00022527"/>
    </source>
</evidence>
<evidence type="ECO:0000313" key="4">
    <source>
        <dbReference type="Proteomes" id="UP000612808"/>
    </source>
</evidence>
<reference evidence="3" key="1">
    <citation type="submission" date="2021-01" db="EMBL/GenBank/DDBJ databases">
        <title>Whole genome shotgun sequence of Actinocatenispora rupis NBRC 107355.</title>
        <authorList>
            <person name="Komaki H."/>
            <person name="Tamura T."/>
        </authorList>
    </citation>
    <scope>NUCLEOTIDE SEQUENCE</scope>
    <source>
        <strain evidence="3">NBRC 107355</strain>
    </source>
</reference>
<keyword evidence="4" id="KW-1185">Reference proteome</keyword>
<keyword evidence="1" id="KW-0723">Serine/threonine-protein kinase</keyword>
<dbReference type="Proteomes" id="UP000612808">
    <property type="component" value="Unassembled WGS sequence"/>
</dbReference>
<dbReference type="AlphaFoldDB" id="A0A8J3NE90"/>
<name>A0A8J3NE90_9ACTN</name>
<proteinExistence type="predicted"/>
<keyword evidence="1" id="KW-0808">Transferase</keyword>
<feature type="domain" description="Histidine kinase/HSP90-like ATPase" evidence="2">
    <location>
        <begin position="8"/>
        <end position="147"/>
    </location>
</feature>
<accession>A0A8J3NE90</accession>
<gene>
    <name evidence="3" type="ORF">Aru02nite_45740</name>
</gene>
<dbReference type="InterPro" id="IPR036890">
    <property type="entry name" value="HATPase_C_sf"/>
</dbReference>
<dbReference type="Gene3D" id="3.30.565.10">
    <property type="entry name" value="Histidine kinase-like ATPase, C-terminal domain"/>
    <property type="match status" value="1"/>
</dbReference>
<dbReference type="InterPro" id="IPR003594">
    <property type="entry name" value="HATPase_dom"/>
</dbReference>
<comment type="caution">
    <text evidence="3">The sequence shown here is derived from an EMBL/GenBank/DDBJ whole genome shotgun (WGS) entry which is preliminary data.</text>
</comment>
<evidence type="ECO:0000313" key="3">
    <source>
        <dbReference type="EMBL" id="GID13685.1"/>
    </source>
</evidence>
<dbReference type="GO" id="GO:0004674">
    <property type="term" value="F:protein serine/threonine kinase activity"/>
    <property type="evidence" value="ECO:0007669"/>
    <property type="project" value="UniProtKB-KW"/>
</dbReference>
<organism evidence="3 4">
    <name type="scientific">Actinocatenispora rupis</name>
    <dbReference type="NCBI Taxonomy" id="519421"/>
    <lineage>
        <taxon>Bacteria</taxon>
        <taxon>Bacillati</taxon>
        <taxon>Actinomycetota</taxon>
        <taxon>Actinomycetes</taxon>
        <taxon>Micromonosporales</taxon>
        <taxon>Micromonosporaceae</taxon>
        <taxon>Actinocatenispora</taxon>
    </lineage>
</organism>